<keyword evidence="2" id="KW-0675">Receptor</keyword>
<dbReference type="InterPro" id="IPR003961">
    <property type="entry name" value="FN3_dom"/>
</dbReference>
<dbReference type="AlphaFoldDB" id="A0AAV4RXC8"/>
<dbReference type="InterPro" id="IPR013783">
    <property type="entry name" value="Ig-like_fold"/>
</dbReference>
<proteinExistence type="predicted"/>
<keyword evidence="3" id="KW-1185">Reference proteome</keyword>
<feature type="domain" description="Fibronectin type-III" evidence="1">
    <location>
        <begin position="120"/>
        <end position="222"/>
    </location>
</feature>
<evidence type="ECO:0000313" key="2">
    <source>
        <dbReference type="EMBL" id="GIY26548.1"/>
    </source>
</evidence>
<dbReference type="CDD" id="cd00063">
    <property type="entry name" value="FN3"/>
    <property type="match status" value="1"/>
</dbReference>
<evidence type="ECO:0000313" key="3">
    <source>
        <dbReference type="Proteomes" id="UP001054837"/>
    </source>
</evidence>
<dbReference type="EMBL" id="BPLQ01006951">
    <property type="protein sequence ID" value="GIY26548.1"/>
    <property type="molecule type" value="Genomic_DNA"/>
</dbReference>
<dbReference type="PROSITE" id="PS50853">
    <property type="entry name" value="FN3"/>
    <property type="match status" value="1"/>
</dbReference>
<comment type="caution">
    <text evidence="2">The sequence shown here is derived from an EMBL/GenBank/DDBJ whole genome shotgun (WGS) entry which is preliminary data.</text>
</comment>
<dbReference type="Gene3D" id="2.60.40.10">
    <property type="entry name" value="Immunoglobulins"/>
    <property type="match status" value="1"/>
</dbReference>
<accession>A0AAV4RXC8</accession>
<gene>
    <name evidence="2" type="primary">X975_07219</name>
    <name evidence="2" type="ORF">CDAR_9321</name>
</gene>
<reference evidence="2 3" key="1">
    <citation type="submission" date="2021-06" db="EMBL/GenBank/DDBJ databases">
        <title>Caerostris darwini draft genome.</title>
        <authorList>
            <person name="Kono N."/>
            <person name="Arakawa K."/>
        </authorList>
    </citation>
    <scope>NUCLEOTIDE SEQUENCE [LARGE SCALE GENOMIC DNA]</scope>
</reference>
<evidence type="ECO:0000259" key="1">
    <source>
        <dbReference type="PROSITE" id="PS50853"/>
    </source>
</evidence>
<organism evidence="2 3">
    <name type="scientific">Caerostris darwini</name>
    <dbReference type="NCBI Taxonomy" id="1538125"/>
    <lineage>
        <taxon>Eukaryota</taxon>
        <taxon>Metazoa</taxon>
        <taxon>Ecdysozoa</taxon>
        <taxon>Arthropoda</taxon>
        <taxon>Chelicerata</taxon>
        <taxon>Arachnida</taxon>
        <taxon>Araneae</taxon>
        <taxon>Araneomorphae</taxon>
        <taxon>Entelegynae</taxon>
        <taxon>Araneoidea</taxon>
        <taxon>Araneidae</taxon>
        <taxon>Caerostris</taxon>
    </lineage>
</organism>
<dbReference type="SUPFAM" id="SSF49265">
    <property type="entry name" value="Fibronectin type III"/>
    <property type="match status" value="1"/>
</dbReference>
<protein>
    <submittedName>
        <fullName evidence="2">Cytokine receptor</fullName>
    </submittedName>
</protein>
<name>A0AAV4RXC8_9ARAC</name>
<dbReference type="Proteomes" id="UP001054837">
    <property type="component" value="Unassembled WGS sequence"/>
</dbReference>
<dbReference type="InterPro" id="IPR036116">
    <property type="entry name" value="FN3_sf"/>
</dbReference>
<sequence length="377" mass="42787">MPSASVLNFILHGNNSLGTSKQMFSLNSYEIVKLGPPIVNIIGDGMVYSAKYYPTYSLQDIKFQETSLTKNQTKVLLHIEKLVPNTEYIFEIHGRLNVRSDKFLWGEPKVISKTTEKDVPHLAPVVIDSSFEQQIIGTKRTIILYWKPVPQRHENGDDFHYIIKYQESGFNNNFTVNAGNSTDFTFIEMDMKLEYSFEIVAANEMGLSVNKSAVISIDKAENVLESPDDFGAISYGPGIVVIHWEPTDEKHTNFTVFWCVSRYYKCDRPIQWASAVENTHHGIYLDTDLLPYRFGVAKHRDGKTSGLTWAPCIAFSEGPTVKFSEMPKRQFWKGEGIAIFIVKYGSDNGKLVGSLTFGVKLFLFPLVLRLEKYVECS</sequence>